<dbReference type="PANTHER" id="PTHR35475:SF1">
    <property type="entry name" value="WD REPEAT PROTEIN"/>
    <property type="match status" value="1"/>
</dbReference>
<dbReference type="EMBL" id="JAHRHJ020000009">
    <property type="protein sequence ID" value="KAH9302714.1"/>
    <property type="molecule type" value="Genomic_DNA"/>
</dbReference>
<evidence type="ECO:0000313" key="4">
    <source>
        <dbReference type="Proteomes" id="UP000824469"/>
    </source>
</evidence>
<dbReference type="OMA" id="IHLYRQG"/>
<keyword evidence="2" id="KW-1133">Transmembrane helix</keyword>
<evidence type="ECO:0000313" key="3">
    <source>
        <dbReference type="EMBL" id="KAH9302714.1"/>
    </source>
</evidence>
<evidence type="ECO:0000256" key="2">
    <source>
        <dbReference type="SAM" id="Phobius"/>
    </source>
</evidence>
<comment type="caution">
    <text evidence="3">The sequence shown here is derived from an EMBL/GenBank/DDBJ whole genome shotgun (WGS) entry which is preliminary data.</text>
</comment>
<name>A0AA38CUI8_TAXCH</name>
<sequence length="171" mass="19113">MKDDSITEEVKSENKEETSATVPEAEVHLYVKGQGPINVFKCPLGGWDQDKLDLIQIMDDYGLKTLYAFSTRSGRGAPLRFNHRNGLSMLAYTGKQVCIDGDPKDSLLKPITKILLVFALVTFLIAIAIREKPPQWVHNIQVLGGGSLAWTIAIVVFVYSRLRKKLQNVLK</sequence>
<feature type="region of interest" description="Disordered" evidence="1">
    <location>
        <begin position="1"/>
        <end position="20"/>
    </location>
</feature>
<keyword evidence="2" id="KW-0472">Membrane</keyword>
<feature type="compositionally biased region" description="Basic and acidic residues" evidence="1">
    <location>
        <begin position="1"/>
        <end position="18"/>
    </location>
</feature>
<reference evidence="3 4" key="1">
    <citation type="journal article" date="2021" name="Nat. Plants">
        <title>The Taxus genome provides insights into paclitaxel biosynthesis.</title>
        <authorList>
            <person name="Xiong X."/>
            <person name="Gou J."/>
            <person name="Liao Q."/>
            <person name="Li Y."/>
            <person name="Zhou Q."/>
            <person name="Bi G."/>
            <person name="Li C."/>
            <person name="Du R."/>
            <person name="Wang X."/>
            <person name="Sun T."/>
            <person name="Guo L."/>
            <person name="Liang H."/>
            <person name="Lu P."/>
            <person name="Wu Y."/>
            <person name="Zhang Z."/>
            <person name="Ro D.K."/>
            <person name="Shang Y."/>
            <person name="Huang S."/>
            <person name="Yan J."/>
        </authorList>
    </citation>
    <scope>NUCLEOTIDE SEQUENCE [LARGE SCALE GENOMIC DNA]</scope>
    <source>
        <strain evidence="3">Ta-2019</strain>
    </source>
</reference>
<dbReference type="AlphaFoldDB" id="A0AA38CUI8"/>
<proteinExistence type="predicted"/>
<keyword evidence="2" id="KW-0812">Transmembrane</keyword>
<dbReference type="Proteomes" id="UP000824469">
    <property type="component" value="Unassembled WGS sequence"/>
</dbReference>
<keyword evidence="4" id="KW-1185">Reference proteome</keyword>
<feature type="non-terminal residue" evidence="3">
    <location>
        <position position="1"/>
    </location>
</feature>
<dbReference type="PANTHER" id="PTHR35475">
    <property type="entry name" value="WD REPEAT PROTEIN"/>
    <property type="match status" value="1"/>
</dbReference>
<feature type="transmembrane region" description="Helical" evidence="2">
    <location>
        <begin position="114"/>
        <end position="130"/>
    </location>
</feature>
<evidence type="ECO:0000256" key="1">
    <source>
        <dbReference type="SAM" id="MobiDB-lite"/>
    </source>
</evidence>
<protein>
    <submittedName>
        <fullName evidence="3">Uncharacterized protein</fullName>
    </submittedName>
</protein>
<organism evidence="3 4">
    <name type="scientific">Taxus chinensis</name>
    <name type="common">Chinese yew</name>
    <name type="synonym">Taxus wallichiana var. chinensis</name>
    <dbReference type="NCBI Taxonomy" id="29808"/>
    <lineage>
        <taxon>Eukaryota</taxon>
        <taxon>Viridiplantae</taxon>
        <taxon>Streptophyta</taxon>
        <taxon>Embryophyta</taxon>
        <taxon>Tracheophyta</taxon>
        <taxon>Spermatophyta</taxon>
        <taxon>Pinopsida</taxon>
        <taxon>Pinidae</taxon>
        <taxon>Conifers II</taxon>
        <taxon>Cupressales</taxon>
        <taxon>Taxaceae</taxon>
        <taxon>Taxus</taxon>
    </lineage>
</organism>
<gene>
    <name evidence="3" type="ORF">KI387_014297</name>
</gene>
<accession>A0AA38CUI8</accession>
<feature type="transmembrane region" description="Helical" evidence="2">
    <location>
        <begin position="142"/>
        <end position="162"/>
    </location>
</feature>